<dbReference type="InterPro" id="IPR010870">
    <property type="entry name" value="Porin_O/P"/>
</dbReference>
<dbReference type="InterPro" id="IPR023614">
    <property type="entry name" value="Porin_dom_sf"/>
</dbReference>
<sequence length="497" mass="56534">MKTILIVCWLMIGFLVLSLFCEPMKDASANTTDDLKWQMKQMEEVVRKQQEMLEDLKMKVELQEDIAQGSVSAIEESTIEGVIDNYMMKEETKKKMVNAGILPQLSTYWDKGLRFKSQDGNFKLKIGGRIMNDWAWMTENTKFKDESGIGDGDLVDGTEFRRARIYLSGSIYGNIGFKAQYDLEDGATDFKDVYIELKKIPFLGNFRVGHFKEPFSLEELTSSKYISFMERNLTNDPFAPGRNTGFMLHNHMFNKRLTWAAGLFRNTDAFGDSDIADDANEGQYSITGRITALPWYAEEGRKLLHVGLSYSRQNAESNSVTFETKPDINLAPDFIDTGAFNVENFDLIGPELALVHGPFSLQTEYSFADVELHHDNSMRDDPEFSGFYVYGSYFITGEHRKYKTKNGTFGRVKPNKNFSWGEGLGAIELLARYSELDLSDEATNTGRLDTITLGANWYLNPNTRVMLNYVKADPTRDSDGDDDGDADLFGMRFQIDF</sequence>
<protein>
    <recommendedName>
        <fullName evidence="4">Phosphate-selective porin O and P</fullName>
    </recommendedName>
</protein>
<dbReference type="Proteomes" id="UP000722750">
    <property type="component" value="Unassembled WGS sequence"/>
</dbReference>
<dbReference type="SUPFAM" id="SSF56935">
    <property type="entry name" value="Porins"/>
    <property type="match status" value="1"/>
</dbReference>
<dbReference type="AlphaFoldDB" id="A0A942A1Z1"/>
<feature type="coiled-coil region" evidence="1">
    <location>
        <begin position="39"/>
        <end position="66"/>
    </location>
</feature>
<evidence type="ECO:0000313" key="2">
    <source>
        <dbReference type="EMBL" id="MBS1258106.1"/>
    </source>
</evidence>
<name>A0A942A1Z1_9BACT</name>
<dbReference type="Pfam" id="PF07396">
    <property type="entry name" value="Porin_O_P"/>
    <property type="match status" value="1"/>
</dbReference>
<organism evidence="2 3">
    <name type="scientific">Candidatus Scalindua arabica</name>
    <dbReference type="NCBI Taxonomy" id="1127984"/>
    <lineage>
        <taxon>Bacteria</taxon>
        <taxon>Pseudomonadati</taxon>
        <taxon>Planctomycetota</taxon>
        <taxon>Candidatus Brocadiia</taxon>
        <taxon>Candidatus Brocadiales</taxon>
        <taxon>Candidatus Scalinduaceae</taxon>
        <taxon>Candidatus Scalindua</taxon>
    </lineage>
</organism>
<evidence type="ECO:0000256" key="1">
    <source>
        <dbReference type="SAM" id="Coils"/>
    </source>
</evidence>
<comment type="caution">
    <text evidence="2">The sequence shown here is derived from an EMBL/GenBank/DDBJ whole genome shotgun (WGS) entry which is preliminary data.</text>
</comment>
<proteinExistence type="predicted"/>
<dbReference type="EMBL" id="JAANXD010000048">
    <property type="protein sequence ID" value="MBS1258106.1"/>
    <property type="molecule type" value="Genomic_DNA"/>
</dbReference>
<keyword evidence="1" id="KW-0175">Coiled coil</keyword>
<accession>A0A942A1Z1</accession>
<gene>
    <name evidence="2" type="ORF">MAG551_01159</name>
</gene>
<evidence type="ECO:0000313" key="3">
    <source>
        <dbReference type="Proteomes" id="UP000722750"/>
    </source>
</evidence>
<dbReference type="Gene3D" id="2.40.160.10">
    <property type="entry name" value="Porin"/>
    <property type="match status" value="1"/>
</dbReference>
<reference evidence="2" key="1">
    <citation type="journal article" date="2021" name="ISME J.">
        <title>Fine-scale metabolic discontinuity in a stratified prokaryote microbiome of a Red Sea deep halocline.</title>
        <authorList>
            <person name="Michoud G."/>
            <person name="Ngugi D.K."/>
            <person name="Barozzi A."/>
            <person name="Merlino G."/>
            <person name="Calleja M.L."/>
            <person name="Delgado-Huertas A."/>
            <person name="Moran X.A.G."/>
            <person name="Daffonchio D."/>
        </authorList>
    </citation>
    <scope>NUCLEOTIDE SEQUENCE</scope>
    <source>
        <strain evidence="2">SuakinDeep_MAG55_1</strain>
    </source>
</reference>
<evidence type="ECO:0008006" key="4">
    <source>
        <dbReference type="Google" id="ProtNLM"/>
    </source>
</evidence>